<proteinExistence type="predicted"/>
<feature type="domain" description="Secretion system C-terminal sorting" evidence="1">
    <location>
        <begin position="76"/>
        <end position="140"/>
    </location>
</feature>
<protein>
    <recommendedName>
        <fullName evidence="1">Secretion system C-terminal sorting domain-containing protein</fullName>
    </recommendedName>
</protein>
<dbReference type="EMBL" id="NJBN01000001">
    <property type="protein sequence ID" value="TKJ42425.1"/>
    <property type="molecule type" value="Genomic_DNA"/>
</dbReference>
<name>A0A532V5F1_UNCL8</name>
<sequence length="160" mass="17985">MDGYEDDNPMIFIWYDASENAEIEFVLPPTIASKEDDRIAPTHSGFGYGLYAVRTFMDGISSVNQLPQEYKICQNYPNPFNAQTVIPLELPQRSQVKIELFNVAGRNLGTIYEGIKEAGWPKVHYNAAHLASGLYFYKVIVEGLEQGGNFVDTGKMLLLK</sequence>
<gene>
    <name evidence="2" type="ORF">CEE37_01720</name>
</gene>
<comment type="caution">
    <text evidence="2">The sequence shown here is derived from an EMBL/GenBank/DDBJ whole genome shotgun (WGS) entry which is preliminary data.</text>
</comment>
<dbReference type="AlphaFoldDB" id="A0A532V5F1"/>
<dbReference type="Proteomes" id="UP000319619">
    <property type="component" value="Unassembled WGS sequence"/>
</dbReference>
<organism evidence="2 3">
    <name type="scientific">candidate division LCP-89 bacterium B3_LCP</name>
    <dbReference type="NCBI Taxonomy" id="2012998"/>
    <lineage>
        <taxon>Bacteria</taxon>
        <taxon>Pseudomonadati</taxon>
        <taxon>Bacteria division LCP-89</taxon>
    </lineage>
</organism>
<evidence type="ECO:0000313" key="3">
    <source>
        <dbReference type="Proteomes" id="UP000319619"/>
    </source>
</evidence>
<dbReference type="NCBIfam" id="TIGR04183">
    <property type="entry name" value="Por_Secre_tail"/>
    <property type="match status" value="1"/>
</dbReference>
<accession>A0A532V5F1</accession>
<evidence type="ECO:0000313" key="2">
    <source>
        <dbReference type="EMBL" id="TKJ42425.1"/>
    </source>
</evidence>
<evidence type="ECO:0000259" key="1">
    <source>
        <dbReference type="Pfam" id="PF18962"/>
    </source>
</evidence>
<dbReference type="InterPro" id="IPR026444">
    <property type="entry name" value="Secre_tail"/>
</dbReference>
<reference evidence="2 3" key="1">
    <citation type="submission" date="2017-06" db="EMBL/GenBank/DDBJ databases">
        <title>Novel microbial phyla capable of carbon fixation and sulfur reduction in deep-sea sediments.</title>
        <authorList>
            <person name="Huang J."/>
            <person name="Baker B."/>
            <person name="Wang Y."/>
        </authorList>
    </citation>
    <scope>NUCLEOTIDE SEQUENCE [LARGE SCALE GENOMIC DNA]</scope>
    <source>
        <strain evidence="2">B3_LCP</strain>
    </source>
</reference>
<dbReference type="Pfam" id="PF18962">
    <property type="entry name" value="Por_Secre_tail"/>
    <property type="match status" value="1"/>
</dbReference>